<dbReference type="InterPro" id="IPR032432">
    <property type="entry name" value="Radical_SAM_C"/>
</dbReference>
<dbReference type="InterPro" id="IPR039661">
    <property type="entry name" value="ELP3"/>
</dbReference>
<comment type="caution">
    <text evidence="8">The sequence shown here is derived from an EMBL/GenBank/DDBJ whole genome shotgun (WGS) entry which is preliminary data.</text>
</comment>
<keyword evidence="6" id="KW-0411">Iron-sulfur</keyword>
<dbReference type="PANTHER" id="PTHR11135:SF0">
    <property type="entry name" value="ELONGATOR COMPLEX PROTEIN 3"/>
    <property type="match status" value="1"/>
</dbReference>
<dbReference type="InterPro" id="IPR023404">
    <property type="entry name" value="rSAM_horseshoe"/>
</dbReference>
<evidence type="ECO:0000256" key="3">
    <source>
        <dbReference type="ARBA" id="ARBA00022691"/>
    </source>
</evidence>
<dbReference type="Pfam" id="PF04055">
    <property type="entry name" value="Radical_SAM"/>
    <property type="match status" value="1"/>
</dbReference>
<dbReference type="PROSITE" id="PS51918">
    <property type="entry name" value="RADICAL_SAM"/>
    <property type="match status" value="1"/>
</dbReference>
<dbReference type="SFLD" id="SFLDG01086">
    <property type="entry name" value="elongater_protein-like"/>
    <property type="match status" value="1"/>
</dbReference>
<dbReference type="EMBL" id="DVOB01000113">
    <property type="protein sequence ID" value="HIU96082.1"/>
    <property type="molecule type" value="Genomic_DNA"/>
</dbReference>
<dbReference type="SFLD" id="SFLDS00029">
    <property type="entry name" value="Radical_SAM"/>
    <property type="match status" value="1"/>
</dbReference>
<dbReference type="GO" id="GO:0051539">
    <property type="term" value="F:4 iron, 4 sulfur cluster binding"/>
    <property type="evidence" value="ECO:0007669"/>
    <property type="project" value="UniProtKB-KW"/>
</dbReference>
<evidence type="ECO:0000259" key="7">
    <source>
        <dbReference type="PROSITE" id="PS51918"/>
    </source>
</evidence>
<dbReference type="Proteomes" id="UP000824130">
    <property type="component" value="Unassembled WGS sequence"/>
</dbReference>
<dbReference type="GO" id="GO:0002926">
    <property type="term" value="P:tRNA wobble base 5-methoxycarbonylmethyl-2-thiouridinylation"/>
    <property type="evidence" value="ECO:0007669"/>
    <property type="project" value="TreeGrafter"/>
</dbReference>
<comment type="cofactor">
    <cofactor evidence="1">
        <name>[4Fe-4S] cluster</name>
        <dbReference type="ChEBI" id="CHEBI:49883"/>
    </cofactor>
</comment>
<dbReference type="CDD" id="cd01335">
    <property type="entry name" value="Radical_SAM"/>
    <property type="match status" value="1"/>
</dbReference>
<evidence type="ECO:0000256" key="1">
    <source>
        <dbReference type="ARBA" id="ARBA00001966"/>
    </source>
</evidence>
<proteinExistence type="predicted"/>
<accession>A0A9D1N7E6</accession>
<dbReference type="PANTHER" id="PTHR11135">
    <property type="entry name" value="HISTONE ACETYLTRANSFERASE-RELATED"/>
    <property type="match status" value="1"/>
</dbReference>
<feature type="domain" description="Radical SAM core" evidence="7">
    <location>
        <begin position="1"/>
        <end position="233"/>
    </location>
</feature>
<dbReference type="SMART" id="SM00729">
    <property type="entry name" value="Elp3"/>
    <property type="match status" value="1"/>
</dbReference>
<evidence type="ECO:0000256" key="2">
    <source>
        <dbReference type="ARBA" id="ARBA00022485"/>
    </source>
</evidence>
<dbReference type="Pfam" id="PF16199">
    <property type="entry name" value="Radical_SAM_C"/>
    <property type="match status" value="1"/>
</dbReference>
<gene>
    <name evidence="8" type="ORF">IAD25_05140</name>
</gene>
<dbReference type="Gene3D" id="3.80.30.20">
    <property type="entry name" value="tm_1862 like domain"/>
    <property type="match status" value="1"/>
</dbReference>
<dbReference type="SFLD" id="SFLDG01082">
    <property type="entry name" value="B12-binding_domain_containing"/>
    <property type="match status" value="1"/>
</dbReference>
<organism evidence="8 9">
    <name type="scientific">Candidatus Allocopromorpha excrementipullorum</name>
    <dbReference type="NCBI Taxonomy" id="2840743"/>
    <lineage>
        <taxon>Bacteria</taxon>
        <taxon>Bacillati</taxon>
        <taxon>Bacillota</taxon>
        <taxon>Clostridia</taxon>
        <taxon>Eubacteriales</taxon>
        <taxon>Eubacteriaceae</taxon>
        <taxon>Eubacteriaceae incertae sedis</taxon>
        <taxon>Candidatus Allocopromorpha</taxon>
    </lineage>
</organism>
<dbReference type="SUPFAM" id="SSF102114">
    <property type="entry name" value="Radical SAM enzymes"/>
    <property type="match status" value="1"/>
</dbReference>
<dbReference type="InterPro" id="IPR007197">
    <property type="entry name" value="rSAM"/>
</dbReference>
<evidence type="ECO:0000313" key="9">
    <source>
        <dbReference type="Proteomes" id="UP000824130"/>
    </source>
</evidence>
<keyword evidence="5" id="KW-0408">Iron</keyword>
<protein>
    <submittedName>
        <fullName evidence="8">Radical SAM protein</fullName>
    </submittedName>
</protein>
<dbReference type="InterPro" id="IPR058240">
    <property type="entry name" value="rSAM_sf"/>
</dbReference>
<dbReference type="GO" id="GO:0003824">
    <property type="term" value="F:catalytic activity"/>
    <property type="evidence" value="ECO:0007669"/>
    <property type="project" value="InterPro"/>
</dbReference>
<keyword evidence="4" id="KW-0479">Metal-binding</keyword>
<evidence type="ECO:0000256" key="5">
    <source>
        <dbReference type="ARBA" id="ARBA00023004"/>
    </source>
</evidence>
<name>A0A9D1N7E6_9FIRM</name>
<dbReference type="AlphaFoldDB" id="A0A9D1N7E6"/>
<evidence type="ECO:0000256" key="6">
    <source>
        <dbReference type="ARBA" id="ARBA00023014"/>
    </source>
</evidence>
<keyword evidence="2" id="KW-0004">4Fe-4S</keyword>
<reference evidence="8" key="2">
    <citation type="journal article" date="2021" name="PeerJ">
        <title>Extensive microbial diversity within the chicken gut microbiome revealed by metagenomics and culture.</title>
        <authorList>
            <person name="Gilroy R."/>
            <person name="Ravi A."/>
            <person name="Getino M."/>
            <person name="Pursley I."/>
            <person name="Horton D.L."/>
            <person name="Alikhan N.F."/>
            <person name="Baker D."/>
            <person name="Gharbi K."/>
            <person name="Hall N."/>
            <person name="Watson M."/>
            <person name="Adriaenssens E.M."/>
            <person name="Foster-Nyarko E."/>
            <person name="Jarju S."/>
            <person name="Secka A."/>
            <person name="Antonio M."/>
            <person name="Oren A."/>
            <person name="Chaudhuri R.R."/>
            <person name="La Ragione R."/>
            <person name="Hildebrand F."/>
            <person name="Pallen M.J."/>
        </authorList>
    </citation>
    <scope>NUCLEOTIDE SEQUENCE</scope>
    <source>
        <strain evidence="8">ChiSjej4B22-8349</strain>
    </source>
</reference>
<dbReference type="InterPro" id="IPR006638">
    <property type="entry name" value="Elp3/MiaA/NifB-like_rSAM"/>
</dbReference>
<evidence type="ECO:0000313" key="8">
    <source>
        <dbReference type="EMBL" id="HIU96082.1"/>
    </source>
</evidence>
<dbReference type="GO" id="GO:0046872">
    <property type="term" value="F:metal ion binding"/>
    <property type="evidence" value="ECO:0007669"/>
    <property type="project" value="UniProtKB-KW"/>
</dbReference>
<reference evidence="8" key="1">
    <citation type="submission" date="2020-10" db="EMBL/GenBank/DDBJ databases">
        <authorList>
            <person name="Gilroy R."/>
        </authorList>
    </citation>
    <scope>NUCLEOTIDE SEQUENCE</scope>
    <source>
        <strain evidence="8">ChiSjej4B22-8349</strain>
    </source>
</reference>
<sequence>MKTHAMIPVFIPHKGCPNDCVFCNQKAITARGADIGPEDVKNLIETYLPTLQGRGLETIEVAFFGGSFTGIPMEEQSAFLKVAKEYKDMGLIDKIHMSTRPDYIDRDILDNLKSFDADTIELGVQSFSPEVLAASNRGHTTDDVYEACRLIKDYGFELGIQLMIGLPEDSLERCIFSAEETVKISPSIARLYPTIVLNDTELYNMYMDGRYSPLSTEEAVDITKEMYRILDGAGINIIRVGLKSTDLITEGGEIRGSTYHPAFRQLVEGAIARDDLEKQLIEMLDGSISAGGNTSAGSSGPATYEFRSSGRSFSNMVGNSKRNKRYFSEKYPDLRIRYKTDPALADGHYIVVKC</sequence>
<dbReference type="GO" id="GO:0005737">
    <property type="term" value="C:cytoplasm"/>
    <property type="evidence" value="ECO:0007669"/>
    <property type="project" value="TreeGrafter"/>
</dbReference>
<keyword evidence="3" id="KW-0949">S-adenosyl-L-methionine</keyword>
<evidence type="ECO:0000256" key="4">
    <source>
        <dbReference type="ARBA" id="ARBA00022723"/>
    </source>
</evidence>